<evidence type="ECO:0000256" key="7">
    <source>
        <dbReference type="ARBA" id="ARBA00022596"/>
    </source>
</evidence>
<dbReference type="Pfam" id="PF03824">
    <property type="entry name" value="NicO"/>
    <property type="match status" value="1"/>
</dbReference>
<keyword evidence="5 14" id="KW-0813">Transport</keyword>
<evidence type="ECO:0000256" key="12">
    <source>
        <dbReference type="ARBA" id="ARBA00023136"/>
    </source>
</evidence>
<keyword evidence="6" id="KW-1003">Cell membrane</keyword>
<dbReference type="PANTHER" id="PTHR40659">
    <property type="entry name" value="NICKEL/COBALT EFFLUX SYSTEM RCNA"/>
    <property type="match status" value="1"/>
</dbReference>
<evidence type="ECO:0000256" key="3">
    <source>
        <dbReference type="ARBA" id="ARBA00010428"/>
    </source>
</evidence>
<keyword evidence="4" id="KW-0171">Cobalt transport</keyword>
<comment type="function">
    <text evidence="1">Efflux system for nickel and cobalt.</text>
</comment>
<feature type="transmembrane region" description="Helical" evidence="14">
    <location>
        <begin position="60"/>
        <end position="82"/>
    </location>
</feature>
<dbReference type="PANTHER" id="PTHR40659:SF1">
    <property type="entry name" value="NICKEL_COBALT EFFLUX SYSTEM RCNA"/>
    <property type="match status" value="1"/>
</dbReference>
<dbReference type="AlphaFoldDB" id="A0A379GH85"/>
<feature type="transmembrane region" description="Helical" evidence="14">
    <location>
        <begin position="147"/>
        <end position="167"/>
    </location>
</feature>
<keyword evidence="11" id="KW-0921">Nickel transport</keyword>
<dbReference type="GO" id="GO:0032025">
    <property type="term" value="P:response to cobalt ion"/>
    <property type="evidence" value="ECO:0007669"/>
    <property type="project" value="TreeGrafter"/>
</dbReference>
<accession>A0A379GH85</accession>
<keyword evidence="9 14" id="KW-1133">Transmembrane helix</keyword>
<feature type="transmembrane region" description="Helical" evidence="14">
    <location>
        <begin position="12"/>
        <end position="30"/>
    </location>
</feature>
<evidence type="ECO:0000256" key="2">
    <source>
        <dbReference type="ARBA" id="ARBA00004651"/>
    </source>
</evidence>
<comment type="caution">
    <text evidence="14">Lacks conserved residue(s) required for the propagation of feature annotation.</text>
</comment>
<evidence type="ECO:0000313" key="15">
    <source>
        <dbReference type="EMBL" id="SUC40320.1"/>
    </source>
</evidence>
<dbReference type="GO" id="GO:0005886">
    <property type="term" value="C:plasma membrane"/>
    <property type="evidence" value="ECO:0007669"/>
    <property type="project" value="UniProtKB-SubCell"/>
</dbReference>
<dbReference type="Proteomes" id="UP000254191">
    <property type="component" value="Unassembled WGS sequence"/>
</dbReference>
<dbReference type="PROSITE" id="PS51257">
    <property type="entry name" value="PROKAR_LIPOPROTEIN"/>
    <property type="match status" value="1"/>
</dbReference>
<dbReference type="GO" id="GO:0046583">
    <property type="term" value="F:monoatomic cation efflux transmembrane transporter activity"/>
    <property type="evidence" value="ECO:0007669"/>
    <property type="project" value="TreeGrafter"/>
</dbReference>
<evidence type="ECO:0000256" key="11">
    <source>
        <dbReference type="ARBA" id="ARBA00023112"/>
    </source>
</evidence>
<evidence type="ECO:0000256" key="10">
    <source>
        <dbReference type="ARBA" id="ARBA00023065"/>
    </source>
</evidence>
<evidence type="ECO:0000256" key="5">
    <source>
        <dbReference type="ARBA" id="ARBA00022448"/>
    </source>
</evidence>
<evidence type="ECO:0000256" key="14">
    <source>
        <dbReference type="RuleBase" id="RU362101"/>
    </source>
</evidence>
<dbReference type="GO" id="GO:0010045">
    <property type="term" value="P:response to nickel cation"/>
    <property type="evidence" value="ECO:0007669"/>
    <property type="project" value="TreeGrafter"/>
</dbReference>
<dbReference type="GO" id="GO:0006824">
    <property type="term" value="P:cobalt ion transport"/>
    <property type="evidence" value="ECO:0007669"/>
    <property type="project" value="UniProtKB-KW"/>
</dbReference>
<evidence type="ECO:0000256" key="6">
    <source>
        <dbReference type="ARBA" id="ARBA00022475"/>
    </source>
</evidence>
<proteinExistence type="inferred from homology"/>
<evidence type="ECO:0000256" key="4">
    <source>
        <dbReference type="ARBA" id="ARBA00022426"/>
    </source>
</evidence>
<keyword evidence="12 14" id="KW-0472">Membrane</keyword>
<keyword evidence="7" id="KW-0533">Nickel</keyword>
<dbReference type="InterPro" id="IPR011541">
    <property type="entry name" value="Ni/Co_transpt_high_affinity"/>
</dbReference>
<dbReference type="InterPro" id="IPR051224">
    <property type="entry name" value="NiCoT_RcnA"/>
</dbReference>
<comment type="similarity">
    <text evidence="3">Belongs to the NiCoT transporter (TC 2.A.52) family. RcnA subfamily.</text>
</comment>
<keyword evidence="10" id="KW-0406">Ion transport</keyword>
<dbReference type="GO" id="GO:0015099">
    <property type="term" value="F:nickel cation transmembrane transporter activity"/>
    <property type="evidence" value="ECO:0007669"/>
    <property type="project" value="UniProtKB-UniRule"/>
</dbReference>
<evidence type="ECO:0000256" key="13">
    <source>
        <dbReference type="ARBA" id="ARBA00023285"/>
    </source>
</evidence>
<reference evidence="15 16" key="1">
    <citation type="submission" date="2018-06" db="EMBL/GenBank/DDBJ databases">
        <authorList>
            <consortium name="Pathogen Informatics"/>
            <person name="Doyle S."/>
        </authorList>
    </citation>
    <scope>NUCLEOTIDE SEQUENCE [LARGE SCALE GENOMIC DNA]</scope>
    <source>
        <strain evidence="15 16">NCTC11938</strain>
    </source>
</reference>
<keyword evidence="8 14" id="KW-0812">Transmembrane</keyword>
<gene>
    <name evidence="15" type="ORF">NCTC11938_04615</name>
</gene>
<comment type="subcellular location">
    <subcellularLocation>
        <location evidence="2 14">Cell membrane</location>
        <topology evidence="2 14">Multi-pass membrane protein</topology>
    </subcellularLocation>
</comment>
<sequence>MPINITKERGLLISLLTVIASCLLLIAYYWSELTYFNVQWQKVINSYLAELMQDISENNWQVGFILIVLVFCMGYCMLLALGHGKVIISTYIATHPTKLKQSAWLSVLASLLQGTVAIVIITVILIILNLSSSHLKIASHYIENSSYLLISLSGIIIFYPVYSSFIVRL</sequence>
<dbReference type="EMBL" id="UGTS01000006">
    <property type="protein sequence ID" value="SUC40320.1"/>
    <property type="molecule type" value="Genomic_DNA"/>
</dbReference>
<keyword evidence="13" id="KW-0170">Cobalt</keyword>
<evidence type="ECO:0000256" key="8">
    <source>
        <dbReference type="ARBA" id="ARBA00022692"/>
    </source>
</evidence>
<evidence type="ECO:0000256" key="1">
    <source>
        <dbReference type="ARBA" id="ARBA00002510"/>
    </source>
</evidence>
<evidence type="ECO:0000313" key="16">
    <source>
        <dbReference type="Proteomes" id="UP000254191"/>
    </source>
</evidence>
<organism evidence="15 16">
    <name type="scientific">Proteus mirabilis</name>
    <dbReference type="NCBI Taxonomy" id="584"/>
    <lineage>
        <taxon>Bacteria</taxon>
        <taxon>Pseudomonadati</taxon>
        <taxon>Pseudomonadota</taxon>
        <taxon>Gammaproteobacteria</taxon>
        <taxon>Enterobacterales</taxon>
        <taxon>Morganellaceae</taxon>
        <taxon>Proteus</taxon>
    </lineage>
</organism>
<feature type="transmembrane region" description="Helical" evidence="14">
    <location>
        <begin position="103"/>
        <end position="127"/>
    </location>
</feature>
<evidence type="ECO:0000256" key="9">
    <source>
        <dbReference type="ARBA" id="ARBA00022989"/>
    </source>
</evidence>
<protein>
    <recommendedName>
        <fullName evidence="14">Nickel/cobalt efflux system</fullName>
    </recommendedName>
</protein>
<name>A0A379GH85_PROMI</name>